<dbReference type="AlphaFoldDB" id="A0A810Q7W6"/>
<dbReference type="KEGG" id="vcop:MM50RIKEN_13440"/>
<gene>
    <name evidence="2" type="ORF">MM50RIKEN_13440</name>
</gene>
<dbReference type="Proteomes" id="UP000681035">
    <property type="component" value="Chromosome"/>
</dbReference>
<dbReference type="EMBL" id="AP023418">
    <property type="protein sequence ID" value="BCK81581.1"/>
    <property type="molecule type" value="Genomic_DNA"/>
</dbReference>
<dbReference type="InterPro" id="IPR051404">
    <property type="entry name" value="TA_system_antitoxin"/>
</dbReference>
<dbReference type="InterPro" id="IPR031807">
    <property type="entry name" value="HicB-like"/>
</dbReference>
<dbReference type="InterPro" id="IPR035069">
    <property type="entry name" value="TTHA1013/TTHA0281-like"/>
</dbReference>
<evidence type="ECO:0000313" key="3">
    <source>
        <dbReference type="Proteomes" id="UP000681035"/>
    </source>
</evidence>
<dbReference type="Gene3D" id="3.30.160.250">
    <property type="match status" value="1"/>
</dbReference>
<keyword evidence="3" id="KW-1185">Reference proteome</keyword>
<feature type="domain" description="HicB-like antitoxin of toxin-antitoxin system" evidence="1">
    <location>
        <begin position="6"/>
        <end position="105"/>
    </location>
</feature>
<protein>
    <submittedName>
        <fullName evidence="2">HicB family protein</fullName>
    </submittedName>
</protein>
<dbReference type="PANTHER" id="PTHR34504:SF4">
    <property type="entry name" value="ANTITOXIN HICB"/>
    <property type="match status" value="1"/>
</dbReference>
<dbReference type="PANTHER" id="PTHR34504">
    <property type="entry name" value="ANTITOXIN HICB"/>
    <property type="match status" value="1"/>
</dbReference>
<organism evidence="2 3">
    <name type="scientific">Vescimonas coprocola</name>
    <dbReference type="NCBI Taxonomy" id="2714355"/>
    <lineage>
        <taxon>Bacteria</taxon>
        <taxon>Bacillati</taxon>
        <taxon>Bacillota</taxon>
        <taxon>Clostridia</taxon>
        <taxon>Eubacteriales</taxon>
        <taxon>Oscillospiraceae</taxon>
        <taxon>Vescimonas</taxon>
    </lineage>
</organism>
<dbReference type="Pfam" id="PF15919">
    <property type="entry name" value="HicB_lk_antitox"/>
    <property type="match status" value="1"/>
</dbReference>
<reference evidence="2" key="1">
    <citation type="submission" date="2020-09" db="EMBL/GenBank/DDBJ databases">
        <title>New species isolated from human feces.</title>
        <authorList>
            <person name="Kitahara M."/>
            <person name="Shigeno Y."/>
            <person name="Shime M."/>
            <person name="Matsumoto Y."/>
            <person name="Nakamura S."/>
            <person name="Motooka D."/>
            <person name="Fukuoka S."/>
            <person name="Nishikawa H."/>
            <person name="Benno Y."/>
        </authorList>
    </citation>
    <scope>NUCLEOTIDE SEQUENCE</scope>
    <source>
        <strain evidence="2">MM50</strain>
    </source>
</reference>
<accession>A0A810Q7W6</accession>
<name>A0A810Q7W6_9FIRM</name>
<evidence type="ECO:0000313" key="2">
    <source>
        <dbReference type="EMBL" id="BCK81581.1"/>
    </source>
</evidence>
<sequence>MAKYVYPAVFTHEAEGGYSITFPDLPDCATSAETLEEGIEMAADALCLMLYDMEEGGAVPPEPSDVRSIVCAENQLVTLIRCDTIEYRKFFDNRAVKKTLTIPAWLNTMAERQGVNFSMILQNALKAELHI</sequence>
<dbReference type="RefSeq" id="WP_213540347.1">
    <property type="nucleotide sequence ID" value="NZ_AP023418.1"/>
</dbReference>
<proteinExistence type="predicted"/>
<evidence type="ECO:0000259" key="1">
    <source>
        <dbReference type="Pfam" id="PF15919"/>
    </source>
</evidence>
<dbReference type="SUPFAM" id="SSF143100">
    <property type="entry name" value="TTHA1013/TTHA0281-like"/>
    <property type="match status" value="1"/>
</dbReference>